<evidence type="ECO:0000256" key="2">
    <source>
        <dbReference type="SAM" id="Phobius"/>
    </source>
</evidence>
<gene>
    <name evidence="3" type="ORF">CIL03_13170</name>
</gene>
<reference evidence="3 4" key="1">
    <citation type="submission" date="2017-08" db="EMBL/GenBank/DDBJ databases">
        <title>Virgibacillus indicus sp. nov. and Virgibacillus profoundi sp. nov, two moderately halophilic bacteria isolated from marine sediment by using the Microfluidic Streak Plate.</title>
        <authorList>
            <person name="Xu B."/>
            <person name="Hu B."/>
            <person name="Wang J."/>
            <person name="Zhu Y."/>
            <person name="Huang L."/>
            <person name="Du W."/>
            <person name="Huang Y."/>
        </authorList>
    </citation>
    <scope>NUCLEOTIDE SEQUENCE [LARGE SCALE GENOMIC DNA]</scope>
    <source>
        <strain evidence="3 4">IO3-P2-C2</strain>
    </source>
</reference>
<proteinExistence type="predicted"/>
<dbReference type="RefSeq" id="WP_094886336.1">
    <property type="nucleotide sequence ID" value="NZ_NPMS01000006.1"/>
</dbReference>
<feature type="transmembrane region" description="Helical" evidence="2">
    <location>
        <begin position="7"/>
        <end position="27"/>
    </location>
</feature>
<evidence type="ECO:0000313" key="3">
    <source>
        <dbReference type="EMBL" id="OZU88079.1"/>
    </source>
</evidence>
<keyword evidence="4" id="KW-1185">Reference proteome</keyword>
<keyword evidence="2" id="KW-0812">Transmembrane</keyword>
<dbReference type="Proteomes" id="UP000216498">
    <property type="component" value="Unassembled WGS sequence"/>
</dbReference>
<feature type="transmembrane region" description="Helical" evidence="2">
    <location>
        <begin position="33"/>
        <end position="51"/>
    </location>
</feature>
<dbReference type="OrthoDB" id="2081028at2"/>
<feature type="coiled-coil region" evidence="1">
    <location>
        <begin position="70"/>
        <end position="97"/>
    </location>
</feature>
<name>A0A265N9E6_9BACI</name>
<keyword evidence="2" id="KW-0472">Membrane</keyword>
<evidence type="ECO:0000313" key="4">
    <source>
        <dbReference type="Proteomes" id="UP000216498"/>
    </source>
</evidence>
<dbReference type="InterPro" id="IPR018770">
    <property type="entry name" value="ChloroindolylP_hydrolase"/>
</dbReference>
<organism evidence="3 4">
    <name type="scientific">Virgibacillus indicus</name>
    <dbReference type="NCBI Taxonomy" id="2024554"/>
    <lineage>
        <taxon>Bacteria</taxon>
        <taxon>Bacillati</taxon>
        <taxon>Bacillota</taxon>
        <taxon>Bacilli</taxon>
        <taxon>Bacillales</taxon>
        <taxon>Bacillaceae</taxon>
        <taxon>Virgibacillus</taxon>
    </lineage>
</organism>
<protein>
    <submittedName>
        <fullName evidence="3">Protein xpaC</fullName>
    </submittedName>
</protein>
<keyword evidence="1" id="KW-0175">Coiled coil</keyword>
<dbReference type="AlphaFoldDB" id="A0A265N9E6"/>
<accession>A0A265N9E6</accession>
<dbReference type="EMBL" id="NPMS01000006">
    <property type="protein sequence ID" value="OZU88079.1"/>
    <property type="molecule type" value="Genomic_DNA"/>
</dbReference>
<keyword evidence="2" id="KW-1133">Transmembrane helix</keyword>
<evidence type="ECO:0000256" key="1">
    <source>
        <dbReference type="SAM" id="Coils"/>
    </source>
</evidence>
<sequence length="217" mass="25184">MKGFFQFMLRLSAASSTAVLTWLLAFFAFSQTFLLSGLYALGGGTVIYISIKQITYIRNLKKYGLSRREYKYIRDNLKEAKDKISRLQKALMKVKTLDHAKQNIEIIRTVRKIYSNTKKEPKRFYQAEAFYYNHLDSLVELTEKHVYLASQPAKSWEMTTSLLETEQTIRTVGSTVKKDLHHMLKGDMDTLHFELDVAKHSLNRTKNERSALNEGTK</sequence>
<dbReference type="Pfam" id="PF10112">
    <property type="entry name" value="Halogen_Hydrol"/>
    <property type="match status" value="1"/>
</dbReference>
<comment type="caution">
    <text evidence="3">The sequence shown here is derived from an EMBL/GenBank/DDBJ whole genome shotgun (WGS) entry which is preliminary data.</text>
</comment>